<feature type="transmembrane region" description="Helical" evidence="10">
    <location>
        <begin position="282"/>
        <end position="300"/>
    </location>
</feature>
<dbReference type="GO" id="GO:1902495">
    <property type="term" value="C:transmembrane transporter complex"/>
    <property type="evidence" value="ECO:0007669"/>
    <property type="project" value="TreeGrafter"/>
</dbReference>
<evidence type="ECO:0000256" key="11">
    <source>
        <dbReference type="SAM" id="SignalP"/>
    </source>
</evidence>
<evidence type="ECO:0000256" key="4">
    <source>
        <dbReference type="ARBA" id="ARBA00022737"/>
    </source>
</evidence>
<keyword evidence="5 10" id="KW-1133">Transmembrane helix</keyword>
<feature type="transmembrane region" description="Helical" evidence="10">
    <location>
        <begin position="179"/>
        <end position="197"/>
    </location>
</feature>
<keyword evidence="8 10" id="KW-0472">Membrane</keyword>
<feature type="chain" id="PRO_5042170614" description="Ion transport domain-containing protein" evidence="11">
    <location>
        <begin position="23"/>
        <end position="526"/>
    </location>
</feature>
<evidence type="ECO:0000256" key="10">
    <source>
        <dbReference type="SAM" id="Phobius"/>
    </source>
</evidence>
<evidence type="ECO:0000256" key="6">
    <source>
        <dbReference type="ARBA" id="ARBA00023043"/>
    </source>
</evidence>
<evidence type="ECO:0000256" key="5">
    <source>
        <dbReference type="ARBA" id="ARBA00022989"/>
    </source>
</evidence>
<keyword evidence="14" id="KW-1185">Reference proteome</keyword>
<protein>
    <recommendedName>
        <fullName evidence="12">Ion transport domain-containing protein</fullName>
    </recommendedName>
</protein>
<comment type="subcellular location">
    <subcellularLocation>
        <location evidence="1">Membrane</location>
        <topology evidence="1">Multi-pass membrane protein</topology>
    </subcellularLocation>
</comment>
<keyword evidence="9" id="KW-0407">Ion channel</keyword>
<feature type="transmembrane region" description="Helical" evidence="10">
    <location>
        <begin position="348"/>
        <end position="371"/>
    </location>
</feature>
<feature type="signal peptide" evidence="11">
    <location>
        <begin position="1"/>
        <end position="22"/>
    </location>
</feature>
<evidence type="ECO:0000256" key="9">
    <source>
        <dbReference type="ARBA" id="ARBA00023303"/>
    </source>
</evidence>
<dbReference type="EMBL" id="JAODUO010000494">
    <property type="protein sequence ID" value="KAK2179367.1"/>
    <property type="molecule type" value="Genomic_DNA"/>
</dbReference>
<feature type="transmembrane region" description="Helical" evidence="10">
    <location>
        <begin position="130"/>
        <end position="152"/>
    </location>
</feature>
<gene>
    <name evidence="13" type="ORF">NP493_494g02040</name>
</gene>
<dbReference type="InterPro" id="IPR052076">
    <property type="entry name" value="TRP_cation_channel"/>
</dbReference>
<keyword evidence="11" id="KW-0732">Signal</keyword>
<name>A0AAD9KXG5_RIDPI</name>
<keyword evidence="2" id="KW-0813">Transport</keyword>
<dbReference type="Proteomes" id="UP001209878">
    <property type="component" value="Unassembled WGS sequence"/>
</dbReference>
<keyword evidence="4" id="KW-0677">Repeat</keyword>
<feature type="domain" description="Ion transport" evidence="12">
    <location>
        <begin position="176"/>
        <end position="379"/>
    </location>
</feature>
<sequence>MIYCLSLCVSFLFVYNQSEVAALVFDRCITVAPGNFRVDDPTFWIEFNYEYIDDTYASWCDFDKTQPDTQDDPYDVDGTLQSCARAYSSQSGTLKTNHILQMIVDRKRDELITHPLVLALVRRKWRLANYFYLSFLLLYAAFVGLLSAYLVAAQPPFSVNMTRCYTLTSKSEQSSLERLVSPVVILLALIGIINEVFQIVTTRGKYFTRWLNLIDWFTYVSAIIVVSNVSPCGVRTTWQWQLGVVTNFAAWMDLILLLRSFPVFGVYAVMITRILRTFLKFFVMYFMFLVAFGLNFYLLLSNQDNFRTPQVSIVKMAVLMLGEMDYAATFHSHGDTFVETVFYKLTTYALLIAYLVLMSIVVLNLLTALAVDDVNKLREFAKLERIAMQIDLALDVEVAMPVWFARWRNLVVARERWYPYKMETRHRLSWWWWDTLTEGPSRQLIINSISGTDKQLDKSSGGQRSQMIIEHGLSKQIESSRRHLNTIHTKLDRIEELLTSQVTRHTGRRKWKRESLYRAPTHKRMT</sequence>
<feature type="transmembrane region" description="Helical" evidence="10">
    <location>
        <begin position="249"/>
        <end position="270"/>
    </location>
</feature>
<dbReference type="InterPro" id="IPR005821">
    <property type="entry name" value="Ion_trans_dom"/>
</dbReference>
<comment type="caution">
    <text evidence="13">The sequence shown here is derived from an EMBL/GenBank/DDBJ whole genome shotgun (WGS) entry which is preliminary data.</text>
</comment>
<evidence type="ECO:0000256" key="7">
    <source>
        <dbReference type="ARBA" id="ARBA00023065"/>
    </source>
</evidence>
<evidence type="ECO:0000313" key="14">
    <source>
        <dbReference type="Proteomes" id="UP001209878"/>
    </source>
</evidence>
<keyword evidence="7" id="KW-0406">Ion transport</keyword>
<proteinExistence type="predicted"/>
<accession>A0AAD9KXG5</accession>
<dbReference type="PANTHER" id="PTHR47143:SF3">
    <property type="entry name" value="PWWP DOMAIN-CONTAINING PROTEIN"/>
    <property type="match status" value="1"/>
</dbReference>
<dbReference type="AlphaFoldDB" id="A0AAD9KXG5"/>
<dbReference type="Pfam" id="PF00520">
    <property type="entry name" value="Ion_trans"/>
    <property type="match status" value="1"/>
</dbReference>
<evidence type="ECO:0000259" key="12">
    <source>
        <dbReference type="Pfam" id="PF00520"/>
    </source>
</evidence>
<dbReference type="PANTHER" id="PTHR47143">
    <property type="entry name" value="TRANSIENT RECEPTOR POTENTIAL CATION CHANNEL PROTEIN PAINLESS"/>
    <property type="match status" value="1"/>
</dbReference>
<organism evidence="13 14">
    <name type="scientific">Ridgeia piscesae</name>
    <name type="common">Tubeworm</name>
    <dbReference type="NCBI Taxonomy" id="27915"/>
    <lineage>
        <taxon>Eukaryota</taxon>
        <taxon>Metazoa</taxon>
        <taxon>Spiralia</taxon>
        <taxon>Lophotrochozoa</taxon>
        <taxon>Annelida</taxon>
        <taxon>Polychaeta</taxon>
        <taxon>Sedentaria</taxon>
        <taxon>Canalipalpata</taxon>
        <taxon>Sabellida</taxon>
        <taxon>Siboglinidae</taxon>
        <taxon>Ridgeia</taxon>
    </lineage>
</organism>
<keyword evidence="3 10" id="KW-0812">Transmembrane</keyword>
<evidence type="ECO:0000313" key="13">
    <source>
        <dbReference type="EMBL" id="KAK2179367.1"/>
    </source>
</evidence>
<dbReference type="GO" id="GO:0005216">
    <property type="term" value="F:monoatomic ion channel activity"/>
    <property type="evidence" value="ECO:0007669"/>
    <property type="project" value="InterPro"/>
</dbReference>
<evidence type="ECO:0000256" key="3">
    <source>
        <dbReference type="ARBA" id="ARBA00022692"/>
    </source>
</evidence>
<evidence type="ECO:0000256" key="1">
    <source>
        <dbReference type="ARBA" id="ARBA00004141"/>
    </source>
</evidence>
<evidence type="ECO:0000256" key="8">
    <source>
        <dbReference type="ARBA" id="ARBA00023136"/>
    </source>
</evidence>
<reference evidence="13" key="1">
    <citation type="journal article" date="2023" name="Mol. Biol. Evol.">
        <title>Third-Generation Sequencing Reveals the Adaptive Role of the Epigenome in Three Deep-Sea Polychaetes.</title>
        <authorList>
            <person name="Perez M."/>
            <person name="Aroh O."/>
            <person name="Sun Y."/>
            <person name="Lan Y."/>
            <person name="Juniper S.K."/>
            <person name="Young C.R."/>
            <person name="Angers B."/>
            <person name="Qian P.Y."/>
        </authorList>
    </citation>
    <scope>NUCLEOTIDE SEQUENCE</scope>
    <source>
        <strain evidence="13">R07B-5</strain>
    </source>
</reference>
<evidence type="ECO:0000256" key="2">
    <source>
        <dbReference type="ARBA" id="ARBA00022448"/>
    </source>
</evidence>
<feature type="transmembrane region" description="Helical" evidence="10">
    <location>
        <begin position="209"/>
        <end position="229"/>
    </location>
</feature>
<keyword evidence="6" id="KW-0040">ANK repeat</keyword>